<organism evidence="2 4">
    <name type="scientific">Arctia plantaginis</name>
    <name type="common">Wood tiger moth</name>
    <name type="synonym">Phalaena plantaginis</name>
    <dbReference type="NCBI Taxonomy" id="874455"/>
    <lineage>
        <taxon>Eukaryota</taxon>
        <taxon>Metazoa</taxon>
        <taxon>Ecdysozoa</taxon>
        <taxon>Arthropoda</taxon>
        <taxon>Hexapoda</taxon>
        <taxon>Insecta</taxon>
        <taxon>Pterygota</taxon>
        <taxon>Neoptera</taxon>
        <taxon>Endopterygota</taxon>
        <taxon>Lepidoptera</taxon>
        <taxon>Glossata</taxon>
        <taxon>Ditrysia</taxon>
        <taxon>Noctuoidea</taxon>
        <taxon>Erebidae</taxon>
        <taxon>Arctiinae</taxon>
        <taxon>Arctia</taxon>
    </lineage>
</organism>
<evidence type="ECO:0000313" key="1">
    <source>
        <dbReference type="EMBL" id="CAB3224961.1"/>
    </source>
</evidence>
<evidence type="ECO:0000313" key="4">
    <source>
        <dbReference type="Proteomes" id="UP000494256"/>
    </source>
</evidence>
<evidence type="ECO:0000313" key="3">
    <source>
        <dbReference type="Proteomes" id="UP000494106"/>
    </source>
</evidence>
<accession>A0A8S1B295</accession>
<dbReference type="AlphaFoldDB" id="A0A8S1B295"/>
<sequence>MSCGKRPLVKLWDKPKKLRVITPSRYEQNEASVKRHWKNVIKSLEDSYKDDQFWETQVDTVRDLVGPVLFRRIAKIFDLPLEATKYVPQPELSSIIPSEEFYENRESGDEMRPGYSLSDYQPTYEEVAEEESDVWSNSSVASVTSSVDKKKTSKMKATESSKSINVSKSLSLLLSKSFSKCISKTLSKTVCDKLKSEKSSVLSTPESPVGSADDLEVHFTVIPKYTYVKPKENPHFDMLYCTESETDMIKWDSHYKKKTFEVSASDEFSKRAELLTKKIAKEFYDWWSGLGNVEFKSEIKRPEDIEALFQVWFDEHASRGLVLHPKILPCVLKQIADFTMTKKASCPNALKRQLAFDIHAETSPAHTMAFGTSLPQRKKHVPPRNNTKQLWDCVQIPEDLSSMSCVWHEIEHLTSTKAFHDWLEKRPQLPMPPYLKSLRATSAKKSQFIIPSDILIGDKTSVQELALPVSQFTLELKQVLSKLMNE</sequence>
<proteinExistence type="predicted"/>
<dbReference type="EMBL" id="CADEBD010000494">
    <property type="protein sequence ID" value="CAB3256574.1"/>
    <property type="molecule type" value="Genomic_DNA"/>
</dbReference>
<protein>
    <submittedName>
        <fullName evidence="2">Uncharacterized protein</fullName>
    </submittedName>
</protein>
<dbReference type="Proteomes" id="UP000494106">
    <property type="component" value="Unassembled WGS sequence"/>
</dbReference>
<dbReference type="Proteomes" id="UP000494256">
    <property type="component" value="Unassembled WGS sequence"/>
</dbReference>
<comment type="caution">
    <text evidence="2">The sequence shown here is derived from an EMBL/GenBank/DDBJ whole genome shotgun (WGS) entry which is preliminary data.</text>
</comment>
<keyword evidence="3" id="KW-1185">Reference proteome</keyword>
<name>A0A8S1B295_ARCPL</name>
<reference evidence="3 4" key="1">
    <citation type="submission" date="2020-04" db="EMBL/GenBank/DDBJ databases">
        <authorList>
            <person name="Wallbank WR R."/>
            <person name="Pardo Diaz C."/>
            <person name="Kozak K."/>
            <person name="Martin S."/>
            <person name="Jiggins C."/>
            <person name="Moest M."/>
            <person name="Warren A I."/>
            <person name="Byers J.R.P. K."/>
            <person name="Montejo-Kovacevich G."/>
            <person name="Yen C E."/>
        </authorList>
    </citation>
    <scope>NUCLEOTIDE SEQUENCE [LARGE SCALE GENOMIC DNA]</scope>
</reference>
<dbReference type="EMBL" id="CADEBC010000196">
    <property type="protein sequence ID" value="CAB3224961.1"/>
    <property type="molecule type" value="Genomic_DNA"/>
</dbReference>
<gene>
    <name evidence="2" type="ORF">APLA_LOCUS15615</name>
    <name evidence="1" type="ORF">APLA_LOCUS2245</name>
</gene>
<evidence type="ECO:0000313" key="2">
    <source>
        <dbReference type="EMBL" id="CAB3256574.1"/>
    </source>
</evidence>
<dbReference type="OrthoDB" id="7423282at2759"/>